<organism evidence="8 9">
    <name type="scientific">Caenorhabditis bovis</name>
    <dbReference type="NCBI Taxonomy" id="2654633"/>
    <lineage>
        <taxon>Eukaryota</taxon>
        <taxon>Metazoa</taxon>
        <taxon>Ecdysozoa</taxon>
        <taxon>Nematoda</taxon>
        <taxon>Chromadorea</taxon>
        <taxon>Rhabditida</taxon>
        <taxon>Rhabditina</taxon>
        <taxon>Rhabditomorpha</taxon>
        <taxon>Rhabditoidea</taxon>
        <taxon>Rhabditidae</taxon>
        <taxon>Peloderinae</taxon>
        <taxon>Caenorhabditis</taxon>
    </lineage>
</organism>
<evidence type="ECO:0000313" key="9">
    <source>
        <dbReference type="Proteomes" id="UP000494206"/>
    </source>
</evidence>
<dbReference type="PANTHER" id="PTHR43826">
    <property type="entry name" value="GLUCOSE-6-PHOSPHATE EXCHANGER SLC37A4"/>
    <property type="match status" value="1"/>
</dbReference>
<dbReference type="GO" id="GO:0061513">
    <property type="term" value="F:glucose 6-phosphate:phosphate antiporter activity"/>
    <property type="evidence" value="ECO:0007669"/>
    <property type="project" value="TreeGrafter"/>
</dbReference>
<feature type="transmembrane region" description="Helical" evidence="6">
    <location>
        <begin position="310"/>
        <end position="330"/>
    </location>
</feature>
<dbReference type="PIRSF" id="PIRSF002808">
    <property type="entry name" value="Hexose_phosphate_transp"/>
    <property type="match status" value="1"/>
</dbReference>
<feature type="domain" description="Major facilitator superfamily (MFS) profile" evidence="7">
    <location>
        <begin position="1"/>
        <end position="395"/>
    </location>
</feature>
<sequence>MKTSALKTIFKFILVTIIYFAHIYFRRLPITLLPLIRQEITLNSDNIGLLVSAHAFCYTIGRFLFGVASDKYSKVALLLIGLITCATCSVGLGFATEFWHLLVALLFLGIVQGAGWVPATLLVQTWYSKGTYGTMFSILACGSTFAGILQPVSKRFNWRQVEIYTGAGMLLFSVVCYFALREDNKSPKTLENEPDTAKANAKSQSGLRLIVGSIVIWHIAFVYLFTMEMRTICETWVQLFLTDVQISPDAFQITYEIGGLVGTMASGIIIDLATSKFDVDATRRVIAVSYTCLMMICAAGIFQFPELSSVFGFLSGMFVNGSINVWCMVASQAGHKHIQGTVSAFISFVASSGSMLAGTPLAYLISSFGYGVFLYIFSVQLIIVIVVSLFRVRLRMQSELTPVEESSKSESDNDIVITVVDSKQNLTTLKKEHRFSMRFVLYASNKIRPIKHFVGINKI</sequence>
<dbReference type="PROSITE" id="PS50850">
    <property type="entry name" value="MFS"/>
    <property type="match status" value="1"/>
</dbReference>
<feature type="transmembrane region" description="Helical" evidence="6">
    <location>
        <begin position="285"/>
        <end position="304"/>
    </location>
</feature>
<evidence type="ECO:0000256" key="5">
    <source>
        <dbReference type="ARBA" id="ARBA00023136"/>
    </source>
</evidence>
<feature type="transmembrane region" description="Helical" evidence="6">
    <location>
        <begin position="342"/>
        <end position="366"/>
    </location>
</feature>
<dbReference type="InterPro" id="IPR000849">
    <property type="entry name" value="Sugar_P_transporter"/>
</dbReference>
<dbReference type="InterPro" id="IPR051337">
    <property type="entry name" value="OPA_Antiporter"/>
</dbReference>
<dbReference type="AlphaFoldDB" id="A0A8S1E8R4"/>
<dbReference type="InterPro" id="IPR036259">
    <property type="entry name" value="MFS_trans_sf"/>
</dbReference>
<dbReference type="Proteomes" id="UP000494206">
    <property type="component" value="Unassembled WGS sequence"/>
</dbReference>
<comment type="caution">
    <text evidence="8">The sequence shown here is derived from an EMBL/GenBank/DDBJ whole genome shotgun (WGS) entry which is preliminary data.</text>
</comment>
<evidence type="ECO:0000313" key="8">
    <source>
        <dbReference type="EMBL" id="CAB3397286.1"/>
    </source>
</evidence>
<comment type="similarity">
    <text evidence="2">Belongs to the major facilitator superfamily. Organophosphate:Pi antiporter (OPA) (TC 2.A.1.4) family.</text>
</comment>
<reference evidence="8 9" key="1">
    <citation type="submission" date="2020-04" db="EMBL/GenBank/DDBJ databases">
        <authorList>
            <person name="Laetsch R D."/>
            <person name="Stevens L."/>
            <person name="Kumar S."/>
            <person name="Blaxter L. M."/>
        </authorList>
    </citation>
    <scope>NUCLEOTIDE SEQUENCE [LARGE SCALE GENOMIC DNA]</scope>
</reference>
<name>A0A8S1E8R4_9PELO</name>
<keyword evidence="9" id="KW-1185">Reference proteome</keyword>
<feature type="transmembrane region" description="Helical" evidence="6">
    <location>
        <begin position="207"/>
        <end position="226"/>
    </location>
</feature>
<dbReference type="EMBL" id="CADEPM010000001">
    <property type="protein sequence ID" value="CAB3397286.1"/>
    <property type="molecule type" value="Genomic_DNA"/>
</dbReference>
<feature type="transmembrane region" description="Helical" evidence="6">
    <location>
        <begin position="372"/>
        <end position="390"/>
    </location>
</feature>
<dbReference type="InterPro" id="IPR011701">
    <property type="entry name" value="MFS"/>
</dbReference>
<feature type="transmembrane region" description="Helical" evidence="6">
    <location>
        <begin position="9"/>
        <end position="27"/>
    </location>
</feature>
<dbReference type="Gene3D" id="1.20.1250.20">
    <property type="entry name" value="MFS general substrate transporter like domains"/>
    <property type="match status" value="2"/>
</dbReference>
<keyword evidence="5 6" id="KW-0472">Membrane</keyword>
<evidence type="ECO:0000256" key="6">
    <source>
        <dbReference type="SAM" id="Phobius"/>
    </source>
</evidence>
<feature type="transmembrane region" description="Helical" evidence="6">
    <location>
        <begin position="47"/>
        <end position="68"/>
    </location>
</feature>
<feature type="transmembrane region" description="Helical" evidence="6">
    <location>
        <begin position="75"/>
        <end position="95"/>
    </location>
</feature>
<evidence type="ECO:0000256" key="4">
    <source>
        <dbReference type="ARBA" id="ARBA00022989"/>
    </source>
</evidence>
<proteinExistence type="inferred from homology"/>
<dbReference type="SUPFAM" id="SSF103473">
    <property type="entry name" value="MFS general substrate transporter"/>
    <property type="match status" value="1"/>
</dbReference>
<protein>
    <recommendedName>
        <fullName evidence="7">Major facilitator superfamily (MFS) profile domain-containing protein</fullName>
    </recommendedName>
</protein>
<dbReference type="Pfam" id="PF07690">
    <property type="entry name" value="MFS_1"/>
    <property type="match status" value="1"/>
</dbReference>
<feature type="transmembrane region" description="Helical" evidence="6">
    <location>
        <begin position="253"/>
        <end position="273"/>
    </location>
</feature>
<keyword evidence="4 6" id="KW-1133">Transmembrane helix</keyword>
<evidence type="ECO:0000256" key="1">
    <source>
        <dbReference type="ARBA" id="ARBA00004127"/>
    </source>
</evidence>
<keyword evidence="3 6" id="KW-0812">Transmembrane</keyword>
<evidence type="ECO:0000256" key="3">
    <source>
        <dbReference type="ARBA" id="ARBA00022692"/>
    </source>
</evidence>
<feature type="transmembrane region" description="Helical" evidence="6">
    <location>
        <begin position="101"/>
        <end position="123"/>
    </location>
</feature>
<dbReference type="GO" id="GO:0005789">
    <property type="term" value="C:endoplasmic reticulum membrane"/>
    <property type="evidence" value="ECO:0007669"/>
    <property type="project" value="TreeGrafter"/>
</dbReference>
<dbReference type="OrthoDB" id="5840375at2759"/>
<dbReference type="GO" id="GO:0035435">
    <property type="term" value="P:phosphate ion transmembrane transport"/>
    <property type="evidence" value="ECO:0007669"/>
    <property type="project" value="TreeGrafter"/>
</dbReference>
<gene>
    <name evidence="8" type="ORF">CBOVIS_LOCUS718</name>
</gene>
<comment type="subcellular location">
    <subcellularLocation>
        <location evidence="1">Endomembrane system</location>
        <topology evidence="1">Multi-pass membrane protein</topology>
    </subcellularLocation>
</comment>
<dbReference type="InterPro" id="IPR020846">
    <property type="entry name" value="MFS_dom"/>
</dbReference>
<evidence type="ECO:0000259" key="7">
    <source>
        <dbReference type="PROSITE" id="PS50850"/>
    </source>
</evidence>
<accession>A0A8S1E8R4</accession>
<feature type="transmembrane region" description="Helical" evidence="6">
    <location>
        <begin position="161"/>
        <end position="180"/>
    </location>
</feature>
<evidence type="ECO:0000256" key="2">
    <source>
        <dbReference type="ARBA" id="ARBA00009598"/>
    </source>
</evidence>
<dbReference type="PANTHER" id="PTHR43826:SF4">
    <property type="entry name" value="MAJOR FACILITATOR SUPERFAMILY (MFS) PROFILE DOMAIN-CONTAINING PROTEIN"/>
    <property type="match status" value="1"/>
</dbReference>
<feature type="transmembrane region" description="Helical" evidence="6">
    <location>
        <begin position="130"/>
        <end position="149"/>
    </location>
</feature>